<protein>
    <submittedName>
        <fullName evidence="9">Putative glycerol uptake facilitator protein</fullName>
    </submittedName>
</protein>
<evidence type="ECO:0000256" key="6">
    <source>
        <dbReference type="ARBA" id="ARBA00023136"/>
    </source>
</evidence>
<feature type="transmembrane region" description="Helical" evidence="8">
    <location>
        <begin position="136"/>
        <end position="154"/>
    </location>
</feature>
<feature type="transmembrane region" description="Helical" evidence="8">
    <location>
        <begin position="6"/>
        <end position="30"/>
    </location>
</feature>
<dbReference type="PANTHER" id="PTHR43829">
    <property type="entry name" value="AQUAPORIN OR AQUAGLYCEROPORIN RELATED"/>
    <property type="match status" value="1"/>
</dbReference>
<dbReference type="PRINTS" id="PR00783">
    <property type="entry name" value="MINTRINSICP"/>
</dbReference>
<dbReference type="GO" id="GO:0015254">
    <property type="term" value="F:glycerol channel activity"/>
    <property type="evidence" value="ECO:0007669"/>
    <property type="project" value="TreeGrafter"/>
</dbReference>
<dbReference type="Gene3D" id="1.20.1080.10">
    <property type="entry name" value="Glycerol uptake facilitator protein"/>
    <property type="match status" value="1"/>
</dbReference>
<dbReference type="PANTHER" id="PTHR43829:SF9">
    <property type="entry name" value="AQUAPORIN-9"/>
    <property type="match status" value="1"/>
</dbReference>
<name>A0A5S9R640_MYCVN</name>
<feature type="transmembrane region" description="Helical" evidence="8">
    <location>
        <begin position="42"/>
        <end position="61"/>
    </location>
</feature>
<evidence type="ECO:0000256" key="5">
    <source>
        <dbReference type="ARBA" id="ARBA00022989"/>
    </source>
</evidence>
<dbReference type="InterPro" id="IPR022357">
    <property type="entry name" value="MIP_CS"/>
</dbReference>
<dbReference type="SUPFAM" id="SSF81338">
    <property type="entry name" value="Aquaporin-like"/>
    <property type="match status" value="1"/>
</dbReference>
<dbReference type="Proteomes" id="UP000430146">
    <property type="component" value="Unassembled WGS sequence"/>
</dbReference>
<evidence type="ECO:0000313" key="10">
    <source>
        <dbReference type="Proteomes" id="UP000430146"/>
    </source>
</evidence>
<dbReference type="InterPro" id="IPR000425">
    <property type="entry name" value="MIP"/>
</dbReference>
<dbReference type="InterPro" id="IPR050363">
    <property type="entry name" value="MIP/Aquaporin"/>
</dbReference>
<organism evidence="9 10">
    <name type="scientific">Mycolicibacterium vanbaalenii</name>
    <name type="common">Mycobacterium vanbaalenii</name>
    <dbReference type="NCBI Taxonomy" id="110539"/>
    <lineage>
        <taxon>Bacteria</taxon>
        <taxon>Bacillati</taxon>
        <taxon>Actinomycetota</taxon>
        <taxon>Actinomycetes</taxon>
        <taxon>Mycobacteriales</taxon>
        <taxon>Mycobacteriaceae</taxon>
        <taxon>Mycolicibacterium</taxon>
    </lineage>
</organism>
<dbReference type="Pfam" id="PF00230">
    <property type="entry name" value="MIP"/>
    <property type="match status" value="1"/>
</dbReference>
<evidence type="ECO:0000256" key="2">
    <source>
        <dbReference type="ARBA" id="ARBA00006175"/>
    </source>
</evidence>
<feature type="transmembrane region" description="Helical" evidence="8">
    <location>
        <begin position="161"/>
        <end position="186"/>
    </location>
</feature>
<dbReference type="EMBL" id="CACSIP010000036">
    <property type="protein sequence ID" value="CAA0129393.1"/>
    <property type="molecule type" value="Genomic_DNA"/>
</dbReference>
<keyword evidence="6 8" id="KW-0472">Membrane</keyword>
<keyword evidence="10" id="KW-1185">Reference proteome</keyword>
<evidence type="ECO:0000256" key="7">
    <source>
        <dbReference type="RuleBase" id="RU000477"/>
    </source>
</evidence>
<feature type="transmembrane region" description="Helical" evidence="8">
    <location>
        <begin position="88"/>
        <end position="108"/>
    </location>
</feature>
<feature type="transmembrane region" description="Helical" evidence="8">
    <location>
        <begin position="215"/>
        <end position="235"/>
    </location>
</feature>
<evidence type="ECO:0000256" key="1">
    <source>
        <dbReference type="ARBA" id="ARBA00004141"/>
    </source>
</evidence>
<accession>A0A5S9R640</accession>
<sequence length="236" mass="24199">MSNIDIFVWEFLGTAILCLLGSGSVASVALKNSFSHGGGGDWLIIVLGWGFGVFAGASVAAPAGGHINPAVTLAVAISGGVPWMSVPVFWAGQLLGAFVGAWLAWAAFKLQFDKSEDNAGTRAIFCTSPAVPHTPWNLVTEAIATFVLIIWVLTNPEANSTLGFAAVAFVVITIGFALGGPTGYAINPARDLGPRIAYALLPIKGKAGPDWGYSWVPVVGPLIGATLAAGLALGLP</sequence>
<reference evidence="9 10" key="1">
    <citation type="submission" date="2019-11" db="EMBL/GenBank/DDBJ databases">
        <authorList>
            <person name="Holert J."/>
        </authorList>
    </citation>
    <scope>NUCLEOTIDE SEQUENCE [LARGE SCALE GENOMIC DNA]</scope>
    <source>
        <strain evidence="9">BC8_1</strain>
    </source>
</reference>
<comment type="similarity">
    <text evidence="2 7">Belongs to the MIP/aquaporin (TC 1.A.8) family.</text>
</comment>
<dbReference type="OrthoDB" id="9807293at2"/>
<keyword evidence="3 7" id="KW-0813">Transport</keyword>
<evidence type="ECO:0000256" key="8">
    <source>
        <dbReference type="SAM" id="Phobius"/>
    </source>
</evidence>
<dbReference type="InterPro" id="IPR023271">
    <property type="entry name" value="Aquaporin-like"/>
</dbReference>
<dbReference type="RefSeq" id="WP_159233514.1">
    <property type="nucleotide sequence ID" value="NZ_CACSIP010000036.1"/>
</dbReference>
<keyword evidence="4 7" id="KW-0812">Transmembrane</keyword>
<proteinExistence type="inferred from homology"/>
<evidence type="ECO:0000256" key="3">
    <source>
        <dbReference type="ARBA" id="ARBA00022448"/>
    </source>
</evidence>
<gene>
    <name evidence="9" type="primary">glpF_2</name>
    <name evidence="9" type="ORF">AELLOGFF_05546</name>
</gene>
<keyword evidence="5 8" id="KW-1133">Transmembrane helix</keyword>
<dbReference type="PROSITE" id="PS00221">
    <property type="entry name" value="MIP"/>
    <property type="match status" value="1"/>
</dbReference>
<comment type="subcellular location">
    <subcellularLocation>
        <location evidence="1">Membrane</location>
        <topology evidence="1">Multi-pass membrane protein</topology>
    </subcellularLocation>
</comment>
<dbReference type="AlphaFoldDB" id="A0A5S9R640"/>
<evidence type="ECO:0000256" key="4">
    <source>
        <dbReference type="ARBA" id="ARBA00022692"/>
    </source>
</evidence>
<dbReference type="GO" id="GO:0005886">
    <property type="term" value="C:plasma membrane"/>
    <property type="evidence" value="ECO:0007669"/>
    <property type="project" value="TreeGrafter"/>
</dbReference>
<evidence type="ECO:0000313" key="9">
    <source>
        <dbReference type="EMBL" id="CAA0129393.1"/>
    </source>
</evidence>